<reference evidence="1 2" key="1">
    <citation type="submission" date="2017-10" db="EMBL/GenBank/DDBJ databases">
        <title>Whole-genome sequence of three Streptococcus macedonicus strains isolated from Italian cheeses of the Veneto region.</title>
        <authorList>
            <person name="Treu L."/>
            <person name="De Diego-Diaz B."/>
            <person name="Papadimitriou K."/>
            <person name="Tsakalidou E."/>
            <person name="Corich V."/>
            <person name="Giacomini A."/>
        </authorList>
    </citation>
    <scope>NUCLEOTIDE SEQUENCE [LARGE SCALE GENOMIC DNA]</scope>
    <source>
        <strain evidence="1 2">27MV</strain>
    </source>
</reference>
<dbReference type="EMBL" id="PEBM01000034">
    <property type="protein sequence ID" value="PHV57029.1"/>
    <property type="molecule type" value="Genomic_DNA"/>
</dbReference>
<dbReference type="AlphaFoldDB" id="A0A2G3NU60"/>
<sequence>MSFKHKPPPKLNCTLKIRQKSNDWGAFCMKLSYKDKVQIYKLRQNGESINSLSKKFSIDKLISNIGFD</sequence>
<comment type="caution">
    <text evidence="1">The sequence shown here is derived from an EMBL/GenBank/DDBJ whole genome shotgun (WGS) entry which is preliminary data.</text>
</comment>
<evidence type="ECO:0000313" key="2">
    <source>
        <dbReference type="Proteomes" id="UP000222913"/>
    </source>
</evidence>
<organism evidence="1 2">
    <name type="scientific">Streptococcus macedonicus</name>
    <name type="common">Streptococcus gallolyticus macedonicus</name>
    <dbReference type="NCBI Taxonomy" id="59310"/>
    <lineage>
        <taxon>Bacteria</taxon>
        <taxon>Bacillati</taxon>
        <taxon>Bacillota</taxon>
        <taxon>Bacilli</taxon>
        <taxon>Lactobacillales</taxon>
        <taxon>Streptococcaceae</taxon>
        <taxon>Streptococcus</taxon>
    </lineage>
</organism>
<protein>
    <submittedName>
        <fullName evidence="1">Uncharacterized protein</fullName>
    </submittedName>
</protein>
<proteinExistence type="predicted"/>
<accession>A0A2G3NU60</accession>
<name>A0A2G3NU60_STRMC</name>
<dbReference type="Proteomes" id="UP000222913">
    <property type="component" value="Unassembled WGS sequence"/>
</dbReference>
<evidence type="ECO:0000313" key="1">
    <source>
        <dbReference type="EMBL" id="PHV57029.1"/>
    </source>
</evidence>
<gene>
    <name evidence="1" type="ORF">CS010_05920</name>
</gene>